<dbReference type="Gene3D" id="3.40.50.300">
    <property type="entry name" value="P-loop containing nucleotide triphosphate hydrolases"/>
    <property type="match status" value="2"/>
</dbReference>
<feature type="domain" description="ABC transmembrane type-1" evidence="13">
    <location>
        <begin position="769"/>
        <end position="967"/>
    </location>
</feature>
<feature type="region of interest" description="Disordered" evidence="10">
    <location>
        <begin position="449"/>
        <end position="470"/>
    </location>
</feature>
<evidence type="ECO:0000256" key="6">
    <source>
        <dbReference type="ARBA" id="ARBA00022741"/>
    </source>
</evidence>
<dbReference type="PANTHER" id="PTHR24223">
    <property type="entry name" value="ATP-BINDING CASSETTE SUB-FAMILY C"/>
    <property type="match status" value="1"/>
</dbReference>
<dbReference type="CDD" id="cd03244">
    <property type="entry name" value="ABCC_MRP_domain2"/>
    <property type="match status" value="1"/>
</dbReference>
<dbReference type="GO" id="GO:0016020">
    <property type="term" value="C:membrane"/>
    <property type="evidence" value="ECO:0007669"/>
    <property type="project" value="UniProtKB-SubCell"/>
</dbReference>
<feature type="transmembrane region" description="Helical" evidence="11">
    <location>
        <begin position="112"/>
        <end position="133"/>
    </location>
</feature>
<dbReference type="FunFam" id="1.20.1560.10:FF:000013">
    <property type="entry name" value="ABC transporter C family member 2"/>
    <property type="match status" value="1"/>
</dbReference>
<evidence type="ECO:0000259" key="13">
    <source>
        <dbReference type="PROSITE" id="PS50929"/>
    </source>
</evidence>
<feature type="domain" description="ABC transporter" evidence="12">
    <location>
        <begin position="1046"/>
        <end position="1281"/>
    </location>
</feature>
<feature type="transmembrane region" description="Helical" evidence="11">
    <location>
        <begin position="769"/>
        <end position="792"/>
    </location>
</feature>
<keyword evidence="3" id="KW-0813">Transport</keyword>
<dbReference type="InterPro" id="IPR044746">
    <property type="entry name" value="ABCC_6TM_D1"/>
</dbReference>
<evidence type="ECO:0000256" key="4">
    <source>
        <dbReference type="ARBA" id="ARBA00022692"/>
    </source>
</evidence>
<keyword evidence="7" id="KW-0067">ATP-binding</keyword>
<dbReference type="SMART" id="SM00382">
    <property type="entry name" value="AAA"/>
    <property type="match status" value="2"/>
</dbReference>
<feature type="transmembrane region" description="Helical" evidence="11">
    <location>
        <begin position="153"/>
        <end position="173"/>
    </location>
</feature>
<dbReference type="InterPro" id="IPR050173">
    <property type="entry name" value="ABC_transporter_C-like"/>
</dbReference>
<dbReference type="CDD" id="cd18580">
    <property type="entry name" value="ABC_6TM_ABCC_D2"/>
    <property type="match status" value="1"/>
</dbReference>
<dbReference type="InterPro" id="IPR036640">
    <property type="entry name" value="ABC1_TM_sf"/>
</dbReference>
<feature type="transmembrane region" description="Helical" evidence="11">
    <location>
        <begin position="953"/>
        <end position="971"/>
    </location>
</feature>
<sequence>MNHSKSDSCLLENNGSAENGGVLRLNRNDVPRNECPRNRASWFSLLSLWWLNDLFKKRKKKALQIKDIYEVLPYHSSRYLHQKVKGRVNEYAVKHGRFAFLLRCLLLFRSNVLFLTCMLFSYEVTRIIIPILLGKLLSYFEDKDNLEQFKAMGVTVGFAAANLIFVTCSTFMWQEANVIGMRFRVAFTGLIYEKILKLGIEKQRDITSGKIITLLSSDLEKFNGYGIGYIPYCILGPLSCTVVTIIIAQDIGVFAALSVPAAGMLLLILPAIASTFEGKLWKKTVPLTDARVQLMNEIVTGMKLIKMYVWEKPFMKLIKQKRGAEMLMKMKGYLLRSFSRSFSLVVVKCMILSAFSVAVLTSYYGNLTVAILFKTIGLINVMLWAFVSNTTISVFYINQLIQCIGRLQAFLREDDGTLIQELSNSEADNSNKRIEVAGLNAFWIKSGKSNHSSESNGDKETAPLTASAVPPGDKRHVALENISLDLLDGQLAGVCGRIGSGKSTLLHVLLRETSFTARIFRTRGTISYAPQEAWIFNDSVRENILFGAKYDDRKFWKIVRVCALEQDLEEMANGEWTLVGERGLMMSGGQKARINLARALYREADIYLLDDPLSAVDTKVGRHIYNECIKKYLDDKTVVLVTHQRHYLENVDTMLVLDNGRITFHGKYDKQVESYIEKPERKETIRPDDNDVVLQTEEEKEGGSVSWRIYYQYITHGSRIQFVLVYLCFGIALWLHIYTDWILGSYTKTLKDRSESNFDYSDHQVIKKVGLFILLIFFLDFVRNLLGNLFIVRASQNLHNKMFEKVMQAPMRFFDVNPAGRVLNRFSRDLAFVDDDMANQLPAFVMCVGGSLAAVVIPIFTVVWSIIAIVPLVALLIYFLLRANPVIRDMKRLEATARSPIYTHISDTISGLLSIRAFKEQDTFMGKLHDFSDNHTRAWYLYINSQLWLGLRLNWLMAIFISVVAIISVPMSKYIDISLIGVTLMHSCANLDNFEYTFRSANAIEVIMTSVERILHYTKLETEGKKTLMGKLDKEIENEWPKDGSLEFKDVSLKYINNEDCPNALSDLNFVIPHSQKVGVVGRTGAGKSSLLSALFRLAEPNGSILIDGVDITTLPLPLARFQLSVIPQDPFIFAGTVRRNVDPLNMHDDDELWDVLSKVQLRPKVEGMEGFLEARITESGGNLSVGERQLICLARALLKKSKILVLDEATANVDDETDAIIQKVIRKHFAHSTLITIAHRLNTIMDYDKIFVLDSGKIVEMGAPSDLLRTDGVFKQLASKMHSSKLQTVL</sequence>
<dbReference type="CDD" id="cd03250">
    <property type="entry name" value="ABCC_MRP_domain1"/>
    <property type="match status" value="1"/>
</dbReference>
<evidence type="ECO:0000313" key="14">
    <source>
        <dbReference type="EMBL" id="CAD5117331.1"/>
    </source>
</evidence>
<dbReference type="Pfam" id="PF00664">
    <property type="entry name" value="ABC_membrane"/>
    <property type="match status" value="2"/>
</dbReference>
<dbReference type="InterPro" id="IPR011527">
    <property type="entry name" value="ABC1_TM_dom"/>
</dbReference>
<dbReference type="PANTHER" id="PTHR24223:SF456">
    <property type="entry name" value="MULTIDRUG RESISTANCE-ASSOCIATED PROTEIN LETHAL(2)03659"/>
    <property type="match status" value="1"/>
</dbReference>
<protein>
    <submittedName>
        <fullName evidence="14">DgyrCDS6117</fullName>
    </submittedName>
</protein>
<gene>
    <name evidence="14" type="ORF">DGYR_LOCUS5867</name>
</gene>
<organism evidence="14 15">
    <name type="scientific">Dimorphilus gyrociliatus</name>
    <dbReference type="NCBI Taxonomy" id="2664684"/>
    <lineage>
        <taxon>Eukaryota</taxon>
        <taxon>Metazoa</taxon>
        <taxon>Spiralia</taxon>
        <taxon>Lophotrochozoa</taxon>
        <taxon>Annelida</taxon>
        <taxon>Polychaeta</taxon>
        <taxon>Polychaeta incertae sedis</taxon>
        <taxon>Dinophilidae</taxon>
        <taxon>Dimorphilus</taxon>
    </lineage>
</organism>
<dbReference type="FunFam" id="3.40.50.300:FF:000163">
    <property type="entry name" value="Multidrug resistance-associated protein member 4"/>
    <property type="match status" value="1"/>
</dbReference>
<evidence type="ECO:0000256" key="9">
    <source>
        <dbReference type="ARBA" id="ARBA00023136"/>
    </source>
</evidence>
<dbReference type="Gene3D" id="1.20.1560.10">
    <property type="entry name" value="ABC transporter type 1, transmembrane domain"/>
    <property type="match status" value="2"/>
</dbReference>
<keyword evidence="15" id="KW-1185">Reference proteome</keyword>
<dbReference type="Proteomes" id="UP000549394">
    <property type="component" value="Unassembled WGS sequence"/>
</dbReference>
<feature type="domain" description="ABC transporter" evidence="12">
    <location>
        <begin position="464"/>
        <end position="684"/>
    </location>
</feature>
<keyword evidence="6" id="KW-0547">Nucleotide-binding</keyword>
<comment type="subcellular location">
    <subcellularLocation>
        <location evidence="1">Membrane</location>
        <topology evidence="1">Multi-pass membrane protein</topology>
    </subcellularLocation>
</comment>
<dbReference type="GO" id="GO:0016887">
    <property type="term" value="F:ATP hydrolysis activity"/>
    <property type="evidence" value="ECO:0007669"/>
    <property type="project" value="InterPro"/>
</dbReference>
<dbReference type="SUPFAM" id="SSF90123">
    <property type="entry name" value="ABC transporter transmembrane region"/>
    <property type="match status" value="2"/>
</dbReference>
<feature type="transmembrane region" description="Helical" evidence="11">
    <location>
        <begin position="338"/>
        <end position="364"/>
    </location>
</feature>
<feature type="transmembrane region" description="Helical" evidence="11">
    <location>
        <begin position="229"/>
        <end position="248"/>
    </location>
</feature>
<dbReference type="InterPro" id="IPR003439">
    <property type="entry name" value="ABC_transporter-like_ATP-bd"/>
</dbReference>
<dbReference type="OrthoDB" id="6500128at2759"/>
<evidence type="ECO:0000313" key="15">
    <source>
        <dbReference type="Proteomes" id="UP000549394"/>
    </source>
</evidence>
<evidence type="ECO:0000256" key="7">
    <source>
        <dbReference type="ARBA" id="ARBA00022840"/>
    </source>
</evidence>
<dbReference type="InterPro" id="IPR003593">
    <property type="entry name" value="AAA+_ATPase"/>
</dbReference>
<dbReference type="InterPro" id="IPR044726">
    <property type="entry name" value="ABCC_6TM_D2"/>
</dbReference>
<reference evidence="14 15" key="1">
    <citation type="submission" date="2020-08" db="EMBL/GenBank/DDBJ databases">
        <authorList>
            <person name="Hejnol A."/>
        </authorList>
    </citation>
    <scope>NUCLEOTIDE SEQUENCE [LARGE SCALE GENOMIC DNA]</scope>
</reference>
<dbReference type="Pfam" id="PF00005">
    <property type="entry name" value="ABC_tran"/>
    <property type="match status" value="2"/>
</dbReference>
<comment type="caution">
    <text evidence="14">The sequence shown here is derived from an EMBL/GenBank/DDBJ whole genome shotgun (WGS) entry which is preliminary data.</text>
</comment>
<evidence type="ECO:0000256" key="1">
    <source>
        <dbReference type="ARBA" id="ARBA00004141"/>
    </source>
</evidence>
<dbReference type="FunFam" id="3.40.50.300:FF:000973">
    <property type="entry name" value="Multidrug resistance-associated protein 4"/>
    <property type="match status" value="1"/>
</dbReference>
<keyword evidence="4 11" id="KW-0812">Transmembrane</keyword>
<dbReference type="InterPro" id="IPR027417">
    <property type="entry name" value="P-loop_NTPase"/>
</dbReference>
<evidence type="ECO:0000256" key="11">
    <source>
        <dbReference type="SAM" id="Phobius"/>
    </source>
</evidence>
<dbReference type="PROSITE" id="PS50893">
    <property type="entry name" value="ABC_TRANSPORTER_2"/>
    <property type="match status" value="2"/>
</dbReference>
<dbReference type="GO" id="GO:0005524">
    <property type="term" value="F:ATP binding"/>
    <property type="evidence" value="ECO:0007669"/>
    <property type="project" value="UniProtKB-KW"/>
</dbReference>
<dbReference type="EMBL" id="CAJFCJ010000007">
    <property type="protein sequence ID" value="CAD5117331.1"/>
    <property type="molecule type" value="Genomic_DNA"/>
</dbReference>
<accession>A0A7I8VNN0</accession>
<keyword evidence="9 11" id="KW-0472">Membrane</keyword>
<feature type="transmembrane region" description="Helical" evidence="11">
    <location>
        <begin position="254"/>
        <end position="273"/>
    </location>
</feature>
<comment type="similarity">
    <text evidence="2">Belongs to the ABC transporter superfamily. ABCC family. Conjugate transporter (TC 3.A.1.208) subfamily.</text>
</comment>
<dbReference type="GO" id="GO:0140359">
    <property type="term" value="F:ABC-type transporter activity"/>
    <property type="evidence" value="ECO:0007669"/>
    <property type="project" value="InterPro"/>
</dbReference>
<feature type="transmembrane region" description="Helical" evidence="11">
    <location>
        <begin position="863"/>
        <end position="881"/>
    </location>
</feature>
<evidence type="ECO:0000256" key="3">
    <source>
        <dbReference type="ARBA" id="ARBA00022448"/>
    </source>
</evidence>
<feature type="transmembrane region" description="Helical" evidence="11">
    <location>
        <begin position="720"/>
        <end position="738"/>
    </location>
</feature>
<evidence type="ECO:0000256" key="5">
    <source>
        <dbReference type="ARBA" id="ARBA00022737"/>
    </source>
</evidence>
<dbReference type="InterPro" id="IPR017871">
    <property type="entry name" value="ABC_transporter-like_CS"/>
</dbReference>
<evidence type="ECO:0000259" key="12">
    <source>
        <dbReference type="PROSITE" id="PS50893"/>
    </source>
</evidence>
<dbReference type="PROSITE" id="PS00211">
    <property type="entry name" value="ABC_TRANSPORTER_1"/>
    <property type="match status" value="2"/>
</dbReference>
<evidence type="ECO:0000256" key="2">
    <source>
        <dbReference type="ARBA" id="ARBA00009726"/>
    </source>
</evidence>
<evidence type="ECO:0000256" key="10">
    <source>
        <dbReference type="SAM" id="MobiDB-lite"/>
    </source>
</evidence>
<dbReference type="PROSITE" id="PS50929">
    <property type="entry name" value="ABC_TM1F"/>
    <property type="match status" value="2"/>
</dbReference>
<feature type="transmembrane region" description="Helical" evidence="11">
    <location>
        <begin position="837"/>
        <end position="857"/>
    </location>
</feature>
<evidence type="ECO:0000256" key="8">
    <source>
        <dbReference type="ARBA" id="ARBA00022989"/>
    </source>
</evidence>
<dbReference type="CDD" id="cd18579">
    <property type="entry name" value="ABC_6TM_ABCC_D1"/>
    <property type="match status" value="1"/>
</dbReference>
<keyword evidence="8 11" id="KW-1133">Transmembrane helix</keyword>
<feature type="transmembrane region" description="Helical" evidence="11">
    <location>
        <begin position="376"/>
        <end position="397"/>
    </location>
</feature>
<name>A0A7I8VNN0_9ANNE</name>
<dbReference type="SUPFAM" id="SSF52540">
    <property type="entry name" value="P-loop containing nucleoside triphosphate hydrolases"/>
    <property type="match status" value="2"/>
</dbReference>
<proteinExistence type="inferred from homology"/>
<feature type="domain" description="ABC transmembrane type-1" evidence="13">
    <location>
        <begin position="113"/>
        <end position="386"/>
    </location>
</feature>
<keyword evidence="5" id="KW-0677">Repeat</keyword>